<dbReference type="Proteomes" id="UP001165064">
    <property type="component" value="Unassembled WGS sequence"/>
</dbReference>
<gene>
    <name evidence="1" type="ORF">Amon02_001276000</name>
</gene>
<reference evidence="1" key="1">
    <citation type="submission" date="2023-04" db="EMBL/GenBank/DDBJ databases">
        <title>Ambrosiozyma monospora NBRC 10751.</title>
        <authorList>
            <person name="Ichikawa N."/>
            <person name="Sato H."/>
            <person name="Tonouchi N."/>
        </authorList>
    </citation>
    <scope>NUCLEOTIDE SEQUENCE</scope>
    <source>
        <strain evidence="1">NBRC 10751</strain>
    </source>
</reference>
<dbReference type="EMBL" id="BSXS01015394">
    <property type="protein sequence ID" value="GMF06686.1"/>
    <property type="molecule type" value="Genomic_DNA"/>
</dbReference>
<evidence type="ECO:0000313" key="1">
    <source>
        <dbReference type="EMBL" id="GMF06686.1"/>
    </source>
</evidence>
<accession>A0ACB5UBU9</accession>
<keyword evidence="2" id="KW-1185">Reference proteome</keyword>
<evidence type="ECO:0000313" key="2">
    <source>
        <dbReference type="Proteomes" id="UP001165064"/>
    </source>
</evidence>
<proteinExistence type="predicted"/>
<organism evidence="1 2">
    <name type="scientific">Ambrosiozyma monospora</name>
    <name type="common">Yeast</name>
    <name type="synonym">Endomycopsis monosporus</name>
    <dbReference type="NCBI Taxonomy" id="43982"/>
    <lineage>
        <taxon>Eukaryota</taxon>
        <taxon>Fungi</taxon>
        <taxon>Dikarya</taxon>
        <taxon>Ascomycota</taxon>
        <taxon>Saccharomycotina</taxon>
        <taxon>Pichiomycetes</taxon>
        <taxon>Pichiales</taxon>
        <taxon>Pichiaceae</taxon>
        <taxon>Ambrosiozyma</taxon>
    </lineage>
</organism>
<sequence length="177" mass="18670">MTTPNSSPITPSALLTSDPFSSAHFSTPSSNNTTIPTIPNRSSPDVSKTKPMGHTSHGFYISTPTPAPPLLNSTTNSASTIDFTSIRSRGTSTTSLGLNLSSLSLSLCEPSTTAATNASSHILQADDVDNDGDIECDMGETPINHRHTSVKVNDFYLNKRHKALDISHLANNSSTVG</sequence>
<protein>
    <submittedName>
        <fullName evidence="1">Unnamed protein product</fullName>
    </submittedName>
</protein>
<name>A0ACB5UBU9_AMBMO</name>
<comment type="caution">
    <text evidence="1">The sequence shown here is derived from an EMBL/GenBank/DDBJ whole genome shotgun (WGS) entry which is preliminary data.</text>
</comment>